<evidence type="ECO:0000256" key="1">
    <source>
        <dbReference type="ARBA" id="ARBA00022676"/>
    </source>
</evidence>
<dbReference type="Pfam" id="PF00534">
    <property type="entry name" value="Glycos_transf_1"/>
    <property type="match status" value="1"/>
</dbReference>
<dbReference type="SUPFAM" id="SSF53756">
    <property type="entry name" value="UDP-Glycosyltransferase/glycogen phosphorylase"/>
    <property type="match status" value="1"/>
</dbReference>
<evidence type="ECO:0000313" key="4">
    <source>
        <dbReference type="EMBL" id="MEE7456838.1"/>
    </source>
</evidence>
<evidence type="ECO:0000256" key="2">
    <source>
        <dbReference type="ARBA" id="ARBA00022679"/>
    </source>
</evidence>
<dbReference type="PANTHER" id="PTHR12526">
    <property type="entry name" value="GLYCOSYLTRANSFERASE"/>
    <property type="match status" value="1"/>
</dbReference>
<dbReference type="GO" id="GO:0016740">
    <property type="term" value="F:transferase activity"/>
    <property type="evidence" value="ECO:0007669"/>
    <property type="project" value="UniProtKB-KW"/>
</dbReference>
<gene>
    <name evidence="4" type="ORF">MRSR164_08610</name>
</gene>
<evidence type="ECO:0000259" key="3">
    <source>
        <dbReference type="Pfam" id="PF00534"/>
    </source>
</evidence>
<comment type="caution">
    <text evidence="4">The sequence shown here is derived from an EMBL/GenBank/DDBJ whole genome shotgun (WGS) entry which is preliminary data.</text>
</comment>
<dbReference type="EMBL" id="MLBY01000004">
    <property type="protein sequence ID" value="MEE7456838.1"/>
    <property type="molecule type" value="Genomic_DNA"/>
</dbReference>
<dbReference type="InterPro" id="IPR001296">
    <property type="entry name" value="Glyco_trans_1"/>
</dbReference>
<organism evidence="4 5">
    <name type="scientific">Methylobacterium radiotolerans</name>
    <dbReference type="NCBI Taxonomy" id="31998"/>
    <lineage>
        <taxon>Bacteria</taxon>
        <taxon>Pseudomonadati</taxon>
        <taxon>Pseudomonadota</taxon>
        <taxon>Alphaproteobacteria</taxon>
        <taxon>Hyphomicrobiales</taxon>
        <taxon>Methylobacteriaceae</taxon>
        <taxon>Methylobacterium</taxon>
    </lineage>
</organism>
<proteinExistence type="predicted"/>
<reference evidence="4 5" key="1">
    <citation type="journal article" date="2012" name="Genet. Mol. Biol.">
        <title>Analysis of 16S rRNA and mxaF genes revealing insights into Methylobacterium niche-specific plant association.</title>
        <authorList>
            <person name="Dourado M.N."/>
            <person name="Andreote F.D."/>
            <person name="Dini-Andreote F."/>
            <person name="Conti R."/>
            <person name="Araujo J.M."/>
            <person name="Araujo W.L."/>
        </authorList>
    </citation>
    <scope>NUCLEOTIDE SEQUENCE [LARGE SCALE GENOMIC DNA]</scope>
    <source>
        <strain evidence="4 5">SR1.6/4</strain>
    </source>
</reference>
<name>A0ABU7T8D7_9HYPH</name>
<dbReference type="Gene3D" id="3.40.50.2000">
    <property type="entry name" value="Glycogen Phosphorylase B"/>
    <property type="match status" value="2"/>
</dbReference>
<feature type="domain" description="Glycosyl transferase family 1" evidence="3">
    <location>
        <begin position="187"/>
        <end position="337"/>
    </location>
</feature>
<accession>A0ABU7T8D7</accession>
<sequence length="378" mass="41698">MRIACLHQGYELYGSDRSFVETVRFIREIFPSADLTVVLPRSGPIVPLLEGIATRIDYEPLWILRRKGLARLATLDLLRLPLALLRAGRRFAGHDLVYVNTTVVADHLIAARAFPGRALLHVHEIPQGPVLTVLRSLVRWSGAQIVFNSQATRAAFALPEGRPARVIYNGLAGPPAPLRQSYDGTRPLRVLMLGRISRIKGQEVLLDALDLLPEDTRGRLDLRIVGSAFEAPEREAALARRIADSPAAGWVRLLPFDPEPDHHYRWADIVAVPSRLPESLGRVAIEAMAYGRPPLVSEIGGLREVVEHGRTGWCVPPDRPDRLAETLASIVAHPSAWAGFPEAGRRRYEALFSEDAARGAWHALLAERFAGVPGPIQP</sequence>
<dbReference type="CDD" id="cd03801">
    <property type="entry name" value="GT4_PimA-like"/>
    <property type="match status" value="1"/>
</dbReference>
<keyword evidence="5" id="KW-1185">Reference proteome</keyword>
<keyword evidence="2 4" id="KW-0808">Transferase</keyword>
<protein>
    <submittedName>
        <fullName evidence="4">Glycosyl transferase family 1</fullName>
    </submittedName>
</protein>
<dbReference type="Proteomes" id="UP001349262">
    <property type="component" value="Unassembled WGS sequence"/>
</dbReference>
<keyword evidence="1" id="KW-0328">Glycosyltransferase</keyword>
<evidence type="ECO:0000313" key="5">
    <source>
        <dbReference type="Proteomes" id="UP001349262"/>
    </source>
</evidence>
<dbReference type="PANTHER" id="PTHR12526:SF510">
    <property type="entry name" value="D-INOSITOL 3-PHOSPHATE GLYCOSYLTRANSFERASE"/>
    <property type="match status" value="1"/>
</dbReference>